<organism evidence="1 2">
    <name type="scientific">Thermosulfurimonas dismutans</name>
    <dbReference type="NCBI Taxonomy" id="999894"/>
    <lineage>
        <taxon>Bacteria</taxon>
        <taxon>Pseudomonadati</taxon>
        <taxon>Thermodesulfobacteriota</taxon>
        <taxon>Thermodesulfobacteria</taxon>
        <taxon>Thermodesulfobacteriales</taxon>
        <taxon>Thermodesulfobacteriaceae</taxon>
        <taxon>Thermosulfurimonas</taxon>
    </lineage>
</organism>
<dbReference type="EMBL" id="LWLG01000008">
    <property type="protein sequence ID" value="OAQ20683.1"/>
    <property type="molecule type" value="Genomic_DNA"/>
</dbReference>
<evidence type="ECO:0000313" key="2">
    <source>
        <dbReference type="Proteomes" id="UP000078390"/>
    </source>
</evidence>
<comment type="caution">
    <text evidence="1">The sequence shown here is derived from an EMBL/GenBank/DDBJ whole genome shotgun (WGS) entry which is preliminary data.</text>
</comment>
<keyword evidence="2" id="KW-1185">Reference proteome</keyword>
<proteinExistence type="predicted"/>
<evidence type="ECO:0000313" key="1">
    <source>
        <dbReference type="EMBL" id="OAQ20683.1"/>
    </source>
</evidence>
<dbReference type="AlphaFoldDB" id="A0A179D3X4"/>
<protein>
    <submittedName>
        <fullName evidence="1">Uncharacterized protein</fullName>
    </submittedName>
</protein>
<accession>A0A179D3X4</accession>
<dbReference type="STRING" id="999894.TDIS_1298"/>
<sequence>MTLFVKGGLGRLPLATLTIKTYSYDSPFFSVERVRLLEAGRVVRLDFIK</sequence>
<gene>
    <name evidence="1" type="ORF">TDIS_1298</name>
</gene>
<reference evidence="1 2" key="1">
    <citation type="submission" date="2016-04" db="EMBL/GenBank/DDBJ databases">
        <title>Genome analysis of Thermosulfurimonas dismutans, the first thermophilic sulfur-disproportionating bacterium of the phylum Thermodesulfobacteria.</title>
        <authorList>
            <person name="Mardanov A.V."/>
            <person name="Beletsky A.V."/>
            <person name="Kadnikov V.V."/>
            <person name="Slobodkin A.I."/>
            <person name="Ravin N.V."/>
        </authorList>
    </citation>
    <scope>NUCLEOTIDE SEQUENCE [LARGE SCALE GENOMIC DNA]</scope>
    <source>
        <strain evidence="1 2">S95</strain>
    </source>
</reference>
<name>A0A179D3X4_9BACT</name>
<dbReference type="Proteomes" id="UP000078390">
    <property type="component" value="Unassembled WGS sequence"/>
</dbReference>